<feature type="signal peptide" evidence="1">
    <location>
        <begin position="1"/>
        <end position="24"/>
    </location>
</feature>
<dbReference type="Proteomes" id="UP000198211">
    <property type="component" value="Unassembled WGS sequence"/>
</dbReference>
<gene>
    <name evidence="2" type="ORF">PHMEG_00028301</name>
</gene>
<sequence>MRLQDWIPLAMLIALFTPLSTVLSLEANSNGPSEVKAATNFVGISERLLRGNRDITTGIEKLNTMEGSDDERAIAVPQGLQNAVINSAKWPQKQLFSAIEMVAGRRAADKAAMMMVDKVWFPILYMRKMTPGKYRRLRARNRFG</sequence>
<keyword evidence="1" id="KW-0732">Signal</keyword>
<protein>
    <submittedName>
        <fullName evidence="2">RxLR effector protein</fullName>
    </submittedName>
</protein>
<evidence type="ECO:0000256" key="1">
    <source>
        <dbReference type="SAM" id="SignalP"/>
    </source>
</evidence>
<dbReference type="AlphaFoldDB" id="A0A225V3H7"/>
<proteinExistence type="predicted"/>
<name>A0A225V3H7_9STRA</name>
<evidence type="ECO:0000313" key="2">
    <source>
        <dbReference type="EMBL" id="OWZ00496.1"/>
    </source>
</evidence>
<feature type="chain" id="PRO_5012533524" evidence="1">
    <location>
        <begin position="25"/>
        <end position="144"/>
    </location>
</feature>
<organism evidence="2 3">
    <name type="scientific">Phytophthora megakarya</name>
    <dbReference type="NCBI Taxonomy" id="4795"/>
    <lineage>
        <taxon>Eukaryota</taxon>
        <taxon>Sar</taxon>
        <taxon>Stramenopiles</taxon>
        <taxon>Oomycota</taxon>
        <taxon>Peronosporomycetes</taxon>
        <taxon>Peronosporales</taxon>
        <taxon>Peronosporaceae</taxon>
        <taxon>Phytophthora</taxon>
    </lineage>
</organism>
<dbReference type="EMBL" id="NBNE01007568">
    <property type="protein sequence ID" value="OWZ00496.1"/>
    <property type="molecule type" value="Genomic_DNA"/>
</dbReference>
<evidence type="ECO:0000313" key="3">
    <source>
        <dbReference type="Proteomes" id="UP000198211"/>
    </source>
</evidence>
<comment type="caution">
    <text evidence="2">The sequence shown here is derived from an EMBL/GenBank/DDBJ whole genome shotgun (WGS) entry which is preliminary data.</text>
</comment>
<reference evidence="3" key="1">
    <citation type="submission" date="2017-03" db="EMBL/GenBank/DDBJ databases">
        <title>Phytopthora megakarya and P. palmivora, two closely related causual agents of cacao black pod achieved similar genome size and gene model numbers by different mechanisms.</title>
        <authorList>
            <person name="Ali S."/>
            <person name="Shao J."/>
            <person name="Larry D.J."/>
            <person name="Kronmiller B."/>
            <person name="Shen D."/>
            <person name="Strem M.D."/>
            <person name="Melnick R.L."/>
            <person name="Guiltinan M.J."/>
            <person name="Tyler B.M."/>
            <person name="Meinhardt L.W."/>
            <person name="Bailey B.A."/>
        </authorList>
    </citation>
    <scope>NUCLEOTIDE SEQUENCE [LARGE SCALE GENOMIC DNA]</scope>
    <source>
        <strain evidence="3">zdho120</strain>
    </source>
</reference>
<keyword evidence="3" id="KW-1185">Reference proteome</keyword>
<accession>A0A225V3H7</accession>